<comment type="similarity">
    <text evidence="1">Belongs to the sulfotransferase 1 family.</text>
</comment>
<dbReference type="GO" id="GO:0008146">
    <property type="term" value="F:sulfotransferase activity"/>
    <property type="evidence" value="ECO:0007669"/>
    <property type="project" value="InterPro"/>
</dbReference>
<dbReference type="EMBL" id="CAJPIZ010005363">
    <property type="protein sequence ID" value="CAG2108531.1"/>
    <property type="molecule type" value="Genomic_DNA"/>
</dbReference>
<organism evidence="4">
    <name type="scientific">Medioppia subpectinata</name>
    <dbReference type="NCBI Taxonomy" id="1979941"/>
    <lineage>
        <taxon>Eukaryota</taxon>
        <taxon>Metazoa</taxon>
        <taxon>Ecdysozoa</taxon>
        <taxon>Arthropoda</taxon>
        <taxon>Chelicerata</taxon>
        <taxon>Arachnida</taxon>
        <taxon>Acari</taxon>
        <taxon>Acariformes</taxon>
        <taxon>Sarcoptiformes</taxon>
        <taxon>Oribatida</taxon>
        <taxon>Brachypylina</taxon>
        <taxon>Oppioidea</taxon>
        <taxon>Oppiidae</taxon>
        <taxon>Medioppia</taxon>
    </lineage>
</organism>
<gene>
    <name evidence="4" type="ORF">OSB1V03_LOCUS8523</name>
</gene>
<protein>
    <recommendedName>
        <fullName evidence="3">Sulfotransferase domain-containing protein</fullName>
    </recommendedName>
</protein>
<evidence type="ECO:0000256" key="1">
    <source>
        <dbReference type="ARBA" id="ARBA00005771"/>
    </source>
</evidence>
<accession>A0A7R9Q0Z8</accession>
<reference evidence="4" key="1">
    <citation type="submission" date="2020-11" db="EMBL/GenBank/DDBJ databases">
        <authorList>
            <person name="Tran Van P."/>
        </authorList>
    </citation>
    <scope>NUCLEOTIDE SEQUENCE</scope>
</reference>
<dbReference type="OrthoDB" id="205623at2759"/>
<dbReference type="InterPro" id="IPR027417">
    <property type="entry name" value="P-loop_NTPase"/>
</dbReference>
<dbReference type="PANTHER" id="PTHR11783">
    <property type="entry name" value="SULFOTRANSFERASE SULT"/>
    <property type="match status" value="1"/>
</dbReference>
<evidence type="ECO:0000313" key="5">
    <source>
        <dbReference type="Proteomes" id="UP000759131"/>
    </source>
</evidence>
<evidence type="ECO:0000313" key="4">
    <source>
        <dbReference type="EMBL" id="CAD7628101.1"/>
    </source>
</evidence>
<keyword evidence="2" id="KW-0808">Transferase</keyword>
<sequence length="292" mass="34495">MFKISDKFHKIRGNYYNKRFMADAVEYALDYAPRSRDRIMVYYAKSDPRQWIESIASQLVTTGRRLEAYNEPVLGNYLLEHHGEALFKQHANLALPALSDVTFMRSHLPFKLFPYRPEPRYLFVLRNPKDVCVSLYYSFNTIYDMEIDFDTYFKFWVSGTSELPFGDYFESVLDYWSHRGDSNCTLIIYEHMLTDPTRVVRQIASFLGPKYVARLTDREADNGEQLLERMVRESSFTPIKGSLNKWDSHFNETPGDWRLRLNRLQSDAIDARAARVWSGTGLLELWPREMQW</sequence>
<feature type="domain" description="Sulfotransferase" evidence="3">
    <location>
        <begin position="50"/>
        <end position="271"/>
    </location>
</feature>
<dbReference type="EMBL" id="OC859938">
    <property type="protein sequence ID" value="CAD7628101.1"/>
    <property type="molecule type" value="Genomic_DNA"/>
</dbReference>
<dbReference type="Proteomes" id="UP000759131">
    <property type="component" value="Unassembled WGS sequence"/>
</dbReference>
<proteinExistence type="inferred from homology"/>
<dbReference type="Gene3D" id="3.40.50.300">
    <property type="entry name" value="P-loop containing nucleotide triphosphate hydrolases"/>
    <property type="match status" value="1"/>
</dbReference>
<evidence type="ECO:0000259" key="3">
    <source>
        <dbReference type="Pfam" id="PF00685"/>
    </source>
</evidence>
<dbReference type="Pfam" id="PF00685">
    <property type="entry name" value="Sulfotransfer_1"/>
    <property type="match status" value="1"/>
</dbReference>
<name>A0A7R9Q0Z8_9ACAR</name>
<dbReference type="SUPFAM" id="SSF52540">
    <property type="entry name" value="P-loop containing nucleoside triphosphate hydrolases"/>
    <property type="match status" value="1"/>
</dbReference>
<evidence type="ECO:0000256" key="2">
    <source>
        <dbReference type="ARBA" id="ARBA00022679"/>
    </source>
</evidence>
<dbReference type="InterPro" id="IPR000863">
    <property type="entry name" value="Sulfotransferase_dom"/>
</dbReference>
<keyword evidence="5" id="KW-1185">Reference proteome</keyword>
<dbReference type="AlphaFoldDB" id="A0A7R9Q0Z8"/>